<protein>
    <submittedName>
        <fullName evidence="1">Uncharacterized protein</fullName>
    </submittedName>
</protein>
<proteinExistence type="predicted"/>
<name>A0A6A6R9I7_9PEZI</name>
<gene>
    <name evidence="1" type="ORF">BU16DRAFT_555802</name>
</gene>
<dbReference type="AlphaFoldDB" id="A0A6A6R9I7"/>
<sequence>MVNFADILAFCYGQALSPASSPGVEEDLRRKAQWDQLTRYARDIYYHLPIQVTASLYHHVSCILLAIHNPALHQEPPSSSTVLRLRTAARALHDLDTTVREHVRALCGVALCNSWLAPAMTMTSTALTMCGEHFCDVERGEQNGMMKLLVKNEEKHGWPTGTA</sequence>
<dbReference type="Proteomes" id="UP000799750">
    <property type="component" value="Unassembled WGS sequence"/>
</dbReference>
<reference evidence="1" key="1">
    <citation type="journal article" date="2020" name="Stud. Mycol.">
        <title>101 Dothideomycetes genomes: a test case for predicting lifestyles and emergence of pathogens.</title>
        <authorList>
            <person name="Haridas S."/>
            <person name="Albert R."/>
            <person name="Binder M."/>
            <person name="Bloem J."/>
            <person name="Labutti K."/>
            <person name="Salamov A."/>
            <person name="Andreopoulos B."/>
            <person name="Baker S."/>
            <person name="Barry K."/>
            <person name="Bills G."/>
            <person name="Bluhm B."/>
            <person name="Cannon C."/>
            <person name="Castanera R."/>
            <person name="Culley D."/>
            <person name="Daum C."/>
            <person name="Ezra D."/>
            <person name="Gonzalez J."/>
            <person name="Henrissat B."/>
            <person name="Kuo A."/>
            <person name="Liang C."/>
            <person name="Lipzen A."/>
            <person name="Lutzoni F."/>
            <person name="Magnuson J."/>
            <person name="Mondo S."/>
            <person name="Nolan M."/>
            <person name="Ohm R."/>
            <person name="Pangilinan J."/>
            <person name="Park H.-J."/>
            <person name="Ramirez L."/>
            <person name="Alfaro M."/>
            <person name="Sun H."/>
            <person name="Tritt A."/>
            <person name="Yoshinaga Y."/>
            <person name="Zwiers L.-H."/>
            <person name="Turgeon B."/>
            <person name="Goodwin S."/>
            <person name="Spatafora J."/>
            <person name="Crous P."/>
            <person name="Grigoriev I."/>
        </authorList>
    </citation>
    <scope>NUCLEOTIDE SEQUENCE</scope>
    <source>
        <strain evidence="1">CBS 269.34</strain>
    </source>
</reference>
<keyword evidence="2" id="KW-1185">Reference proteome</keyword>
<dbReference type="EMBL" id="MU004182">
    <property type="protein sequence ID" value="KAF2501309.1"/>
    <property type="molecule type" value="Genomic_DNA"/>
</dbReference>
<evidence type="ECO:0000313" key="1">
    <source>
        <dbReference type="EMBL" id="KAF2501309.1"/>
    </source>
</evidence>
<accession>A0A6A6R9I7</accession>
<organism evidence="1 2">
    <name type="scientific">Lophium mytilinum</name>
    <dbReference type="NCBI Taxonomy" id="390894"/>
    <lineage>
        <taxon>Eukaryota</taxon>
        <taxon>Fungi</taxon>
        <taxon>Dikarya</taxon>
        <taxon>Ascomycota</taxon>
        <taxon>Pezizomycotina</taxon>
        <taxon>Dothideomycetes</taxon>
        <taxon>Pleosporomycetidae</taxon>
        <taxon>Mytilinidiales</taxon>
        <taxon>Mytilinidiaceae</taxon>
        <taxon>Lophium</taxon>
    </lineage>
</organism>
<evidence type="ECO:0000313" key="2">
    <source>
        <dbReference type="Proteomes" id="UP000799750"/>
    </source>
</evidence>